<evidence type="ECO:0000256" key="7">
    <source>
        <dbReference type="ARBA" id="ARBA00023004"/>
    </source>
</evidence>
<dbReference type="InterPro" id="IPR009056">
    <property type="entry name" value="Cyt_c-like_dom"/>
</dbReference>
<comment type="caution">
    <text evidence="10">The sequence shown here is derived from an EMBL/GenBank/DDBJ whole genome shotgun (WGS) entry which is preliminary data.</text>
</comment>
<protein>
    <submittedName>
        <fullName evidence="10">PQQ-binding-like beta-propeller repeat protein</fullName>
    </submittedName>
</protein>
<dbReference type="InterPro" id="IPR036909">
    <property type="entry name" value="Cyt_c-like_dom_sf"/>
</dbReference>
<dbReference type="SUPFAM" id="SSF46626">
    <property type="entry name" value="Cytochrome c"/>
    <property type="match status" value="1"/>
</dbReference>
<evidence type="ECO:0000313" key="11">
    <source>
        <dbReference type="Proteomes" id="UP001598138"/>
    </source>
</evidence>
<feature type="domain" description="Cytochrome c" evidence="9">
    <location>
        <begin position="458"/>
        <end position="535"/>
    </location>
</feature>
<evidence type="ECO:0000256" key="3">
    <source>
        <dbReference type="ARBA" id="ARBA00022617"/>
    </source>
</evidence>
<proteinExistence type="inferred from homology"/>
<evidence type="ECO:0000256" key="4">
    <source>
        <dbReference type="ARBA" id="ARBA00022723"/>
    </source>
</evidence>
<reference evidence="10 11" key="1">
    <citation type="submission" date="2024-03" db="EMBL/GenBank/DDBJ databases">
        <title>Aquirufa genome sequencing.</title>
        <authorList>
            <person name="Pitt A."/>
            <person name="Hahn M.W."/>
        </authorList>
    </citation>
    <scope>NUCLEOTIDE SEQUENCE [LARGE SCALE GENOMIC DNA]</scope>
    <source>
        <strain evidence="10 11">OSTEICH-129V</strain>
    </source>
</reference>
<dbReference type="SUPFAM" id="SSF50998">
    <property type="entry name" value="Quinoprotein alcohol dehydrogenase-like"/>
    <property type="match status" value="1"/>
</dbReference>
<dbReference type="RefSeq" id="WP_377982757.1">
    <property type="nucleotide sequence ID" value="NZ_JBBKXZ010000001.1"/>
</dbReference>
<dbReference type="Pfam" id="PF01011">
    <property type="entry name" value="PQQ"/>
    <property type="match status" value="2"/>
</dbReference>
<dbReference type="InterPro" id="IPR017511">
    <property type="entry name" value="PQQ_mDH"/>
</dbReference>
<evidence type="ECO:0000256" key="2">
    <source>
        <dbReference type="ARBA" id="ARBA00008156"/>
    </source>
</evidence>
<dbReference type="Proteomes" id="UP001598138">
    <property type="component" value="Unassembled WGS sequence"/>
</dbReference>
<keyword evidence="3 8" id="KW-0349">Heme</keyword>
<sequence length="692" mass="76039">MKLRLLLVLEISLAFIAWTQKDTDYTQWASYLGGPDRNHYSTLNQITPENVKDLQVAWTYSLPDSGQMQANPIIVDGVLYGVSASVQAFALDAATGKEIWRFGDPLKNWASTSRGVSYAKGRILYTVGPNLWALDAKTGKPIDTFGDHGKVDLHTGLPAMAQNKFIISNTPGTVFENLIVMPLRLSEGADAAPGDIRAYDIYTGKVAWSFHTIPYPGEYGYETFPKDAYKNEYTGAANNWAGMAVDEKRGILYVPTGSAGFDFYGGNRKGSNLFANCLLALDARTGKRLWHFQTTHHDMWDRDLPAPPNLITVMHRGKPVDAVVQVTKQGYVFCFDRVTGKPLFPIVERPVKGSTLVGEHAWETQPMPTLPKPYARQSDEITAKDINPYAANQSELRQKLGQIETGWHAAPSLQGNLILPGFDGGAEWGGAGADPKRGIVYINSNEMPWVLTMVSTKQTTQTSSKTYTQYCASCHGDKLQGNPASGYPNLTEVFKRRNKVFLSQIITQGKGMMPGFPQIDKAAREELVNFLAGETPKEVVSTEGKTPELPYRMTGYNKFLDSQGLPAISPPWGTLQAIDMNTGKYLWKIPFGDEPILAAKNILNTGTENYGGPLITENGLLAIAASKDGMFRIYNRHTGQLLWKTKLPAAGFATPATYQAGGKQYIVIACGGTKLGTKKGNQYVAFSIDTRR</sequence>
<gene>
    <name evidence="10" type="ORF">U0R10_04530</name>
</gene>
<keyword evidence="11" id="KW-1185">Reference proteome</keyword>
<dbReference type="PANTHER" id="PTHR32303">
    <property type="entry name" value="QUINOPROTEIN ALCOHOL DEHYDROGENASE (CYTOCHROME C)"/>
    <property type="match status" value="1"/>
</dbReference>
<dbReference type="CDD" id="cd10280">
    <property type="entry name" value="PQQ_mGDH"/>
    <property type="match status" value="1"/>
</dbReference>
<evidence type="ECO:0000256" key="8">
    <source>
        <dbReference type="PROSITE-ProRule" id="PRU00433"/>
    </source>
</evidence>
<evidence type="ECO:0000259" key="9">
    <source>
        <dbReference type="PROSITE" id="PS51007"/>
    </source>
</evidence>
<keyword evidence="5" id="KW-0732">Signal</keyword>
<comment type="similarity">
    <text evidence="2">Belongs to the bacterial PQQ dehydrogenase family.</text>
</comment>
<dbReference type="InterPro" id="IPR002372">
    <property type="entry name" value="PQQ_rpt_dom"/>
</dbReference>
<keyword evidence="4 8" id="KW-0479">Metal-binding</keyword>
<name>A0ABW6DD81_9BACT</name>
<evidence type="ECO:0000256" key="5">
    <source>
        <dbReference type="ARBA" id="ARBA00022729"/>
    </source>
</evidence>
<dbReference type="SMART" id="SM00564">
    <property type="entry name" value="PQQ"/>
    <property type="match status" value="6"/>
</dbReference>
<comment type="cofactor">
    <cofactor evidence="1">
        <name>pyrroloquinoline quinone</name>
        <dbReference type="ChEBI" id="CHEBI:58442"/>
    </cofactor>
</comment>
<evidence type="ECO:0000256" key="1">
    <source>
        <dbReference type="ARBA" id="ARBA00001931"/>
    </source>
</evidence>
<accession>A0ABW6DD81</accession>
<dbReference type="InterPro" id="IPR018391">
    <property type="entry name" value="PQQ_b-propeller_rpt"/>
</dbReference>
<dbReference type="EMBL" id="JBBKXZ010000001">
    <property type="protein sequence ID" value="MFD3393878.1"/>
    <property type="molecule type" value="Genomic_DNA"/>
</dbReference>
<dbReference type="Gene3D" id="2.140.10.10">
    <property type="entry name" value="Quinoprotein alcohol dehydrogenase-like superfamily"/>
    <property type="match status" value="2"/>
</dbReference>
<keyword evidence="7 8" id="KW-0408">Iron</keyword>
<evidence type="ECO:0000313" key="10">
    <source>
        <dbReference type="EMBL" id="MFD3393878.1"/>
    </source>
</evidence>
<evidence type="ECO:0000256" key="6">
    <source>
        <dbReference type="ARBA" id="ARBA00023002"/>
    </source>
</evidence>
<dbReference type="InterPro" id="IPR011047">
    <property type="entry name" value="Quinoprotein_ADH-like_sf"/>
</dbReference>
<dbReference type="PROSITE" id="PS51007">
    <property type="entry name" value="CYTC"/>
    <property type="match status" value="1"/>
</dbReference>
<dbReference type="PANTHER" id="PTHR32303:SF4">
    <property type="entry name" value="QUINOPROTEIN GLUCOSE DEHYDROGENASE"/>
    <property type="match status" value="1"/>
</dbReference>
<organism evidence="10 11">
    <name type="scientific">Aquirufa avitistagni</name>
    <dbReference type="NCBI Taxonomy" id="3104728"/>
    <lineage>
        <taxon>Bacteria</taxon>
        <taxon>Pseudomonadati</taxon>
        <taxon>Bacteroidota</taxon>
        <taxon>Cytophagia</taxon>
        <taxon>Cytophagales</taxon>
        <taxon>Flectobacillaceae</taxon>
        <taxon>Aquirufa</taxon>
    </lineage>
</organism>
<keyword evidence="6" id="KW-0560">Oxidoreductase</keyword>